<dbReference type="Proteomes" id="UP001165960">
    <property type="component" value="Unassembled WGS sequence"/>
</dbReference>
<keyword evidence="2" id="KW-1185">Reference proteome</keyword>
<protein>
    <submittedName>
        <fullName evidence="1">Choline transporter, neither null mutation nor overexpression affects choline transport</fullName>
    </submittedName>
</protein>
<gene>
    <name evidence="1" type="primary">PNS1_1</name>
    <name evidence="1" type="ORF">DSO57_1010428</name>
</gene>
<evidence type="ECO:0000313" key="2">
    <source>
        <dbReference type="Proteomes" id="UP001165960"/>
    </source>
</evidence>
<reference evidence="1" key="1">
    <citation type="submission" date="2022-04" db="EMBL/GenBank/DDBJ databases">
        <title>Genome of the entomopathogenic fungus Entomophthora muscae.</title>
        <authorList>
            <person name="Elya C."/>
            <person name="Lovett B.R."/>
            <person name="Lee E."/>
            <person name="Macias A.M."/>
            <person name="Hajek A.E."/>
            <person name="De Bivort B.L."/>
            <person name="Kasson M.T."/>
            <person name="De Fine Licht H.H."/>
            <person name="Stajich J.E."/>
        </authorList>
    </citation>
    <scope>NUCLEOTIDE SEQUENCE</scope>
    <source>
        <strain evidence="1">Berkeley</strain>
    </source>
</reference>
<evidence type="ECO:0000313" key="1">
    <source>
        <dbReference type="EMBL" id="KAJ9058635.1"/>
    </source>
</evidence>
<comment type="caution">
    <text evidence="1">The sequence shown here is derived from an EMBL/GenBank/DDBJ whole genome shotgun (WGS) entry which is preliminary data.</text>
</comment>
<sequence>MLQLFDAWVGIIFFFHLVAVGGLAAWLTPEAQVITIFVANASLMIMNVGISSCLSLLYVLILFRNTKVPIMAYWWITTVIIIISTYVLFVTCEYIQGVLSLTLAFAFVYFSFFCKKHIPLARLIMISSNKFLKKHPMIICIVMVSLFVILAYLFLVGLMLDQLVGKYTTATCKATPLDFCSKLEFQVIWFFLVFSVAWVTKLIIIIIGMTVTGVFAADYFKRPSSILKSLGCALTLHFGSACLGSFTGVIPDILELALVIIYCLVSLYSGWLANIIKTTLDFFLKMINRFPYCYCVINKVSYGDATEATWIMLRDRGVDAIANEAMVESVLAVGVIMISLMSCIRVHNLLNYSQSQGFAQYIRQLIDTSIIYSLIANFVVLFPVQISSTCMFVLLAQDPRALAISDPLLYAEICKAYPGVTTPV</sequence>
<proteinExistence type="predicted"/>
<accession>A0ACC2S8I0</accession>
<dbReference type="EMBL" id="QTSX02005714">
    <property type="protein sequence ID" value="KAJ9058635.1"/>
    <property type="molecule type" value="Genomic_DNA"/>
</dbReference>
<organism evidence="1 2">
    <name type="scientific">Entomophthora muscae</name>
    <dbReference type="NCBI Taxonomy" id="34485"/>
    <lineage>
        <taxon>Eukaryota</taxon>
        <taxon>Fungi</taxon>
        <taxon>Fungi incertae sedis</taxon>
        <taxon>Zoopagomycota</taxon>
        <taxon>Entomophthoromycotina</taxon>
        <taxon>Entomophthoromycetes</taxon>
        <taxon>Entomophthorales</taxon>
        <taxon>Entomophthoraceae</taxon>
        <taxon>Entomophthora</taxon>
    </lineage>
</organism>
<name>A0ACC2S8I0_9FUNG</name>